<dbReference type="Pfam" id="PF02732">
    <property type="entry name" value="ERCC4"/>
    <property type="match status" value="1"/>
</dbReference>
<feature type="region of interest" description="Disordered" evidence="12">
    <location>
        <begin position="198"/>
        <end position="224"/>
    </location>
</feature>
<feature type="domain" description="ERCC4" evidence="15">
    <location>
        <begin position="270"/>
        <end position="437"/>
    </location>
</feature>
<dbReference type="GO" id="GO:0031297">
    <property type="term" value="P:replication fork processing"/>
    <property type="evidence" value="ECO:0007669"/>
    <property type="project" value="TreeGrafter"/>
</dbReference>
<keyword evidence="10" id="KW-0234">DNA repair</keyword>
<dbReference type="InterPro" id="IPR043087">
    <property type="entry name" value="Eme1_nucdom_sub2"/>
</dbReference>
<dbReference type="GO" id="GO:0006302">
    <property type="term" value="P:double-strand break repair"/>
    <property type="evidence" value="ECO:0007669"/>
    <property type="project" value="TreeGrafter"/>
</dbReference>
<evidence type="ECO:0000256" key="14">
    <source>
        <dbReference type="SAM" id="SignalP"/>
    </source>
</evidence>
<dbReference type="InterPro" id="IPR033310">
    <property type="entry name" value="Mms4/EME1/EME2"/>
</dbReference>
<dbReference type="GO" id="GO:0031573">
    <property type="term" value="P:mitotic intra-S DNA damage checkpoint signaling"/>
    <property type="evidence" value="ECO:0007669"/>
    <property type="project" value="TreeGrafter"/>
</dbReference>
<gene>
    <name evidence="16" type="ORF">TREES_T100015384</name>
</gene>
<dbReference type="InParanoid" id="L8Y662"/>
<dbReference type="GO" id="GO:0016757">
    <property type="term" value="F:glycosyltransferase activity"/>
    <property type="evidence" value="ECO:0007669"/>
    <property type="project" value="UniProtKB-KW"/>
</dbReference>
<accession>L8Y662</accession>
<dbReference type="Proteomes" id="UP000011518">
    <property type="component" value="Unassembled WGS sequence"/>
</dbReference>
<keyword evidence="16" id="KW-0255">Endonuclease</keyword>
<keyword evidence="4" id="KW-0328">Glycosyltransferase</keyword>
<dbReference type="GO" id="GO:0048476">
    <property type="term" value="C:Holliday junction resolvase complex"/>
    <property type="evidence" value="ECO:0007669"/>
    <property type="project" value="InterPro"/>
</dbReference>
<keyword evidence="16" id="KW-0540">Nuclease</keyword>
<keyword evidence="5" id="KW-0808">Transferase</keyword>
<dbReference type="PANTHER" id="PTHR21077">
    <property type="entry name" value="EME1 PROTEIN"/>
    <property type="match status" value="1"/>
</dbReference>
<dbReference type="STRING" id="246437.L8Y662"/>
<evidence type="ECO:0000256" key="7">
    <source>
        <dbReference type="ARBA" id="ARBA00023136"/>
    </source>
</evidence>
<dbReference type="GO" id="GO:0000712">
    <property type="term" value="P:resolution of meiotic recombination intermediates"/>
    <property type="evidence" value="ECO:0007669"/>
    <property type="project" value="TreeGrafter"/>
</dbReference>
<feature type="chain" id="PRO_5003998734" evidence="14">
    <location>
        <begin position="27"/>
        <end position="447"/>
    </location>
</feature>
<dbReference type="EMBL" id="KB364975">
    <property type="protein sequence ID" value="ELV11757.1"/>
    <property type="molecule type" value="Genomic_DNA"/>
</dbReference>
<evidence type="ECO:0000256" key="8">
    <source>
        <dbReference type="ARBA" id="ARBA00023172"/>
    </source>
</evidence>
<name>L8Y662_TUPCH</name>
<protein>
    <submittedName>
        <fullName evidence="16">Crossover junction endonuclease EME1</fullName>
    </submittedName>
</protein>
<comment type="subcellular location">
    <subcellularLocation>
        <location evidence="2">Golgi apparatus membrane</location>
        <topology evidence="2">Single-pass type II membrane protein</topology>
    </subcellularLocation>
    <subcellularLocation>
        <location evidence="1">Nucleus</location>
    </subcellularLocation>
</comment>
<dbReference type="FunFam" id="3.40.1620.30:FF:000001">
    <property type="entry name" value="Essential meiotic structure-specific endonuclease 1"/>
    <property type="match status" value="1"/>
</dbReference>
<keyword evidence="14" id="KW-0732">Signal</keyword>
<reference evidence="17" key="2">
    <citation type="journal article" date="2013" name="Nat. Commun.">
        <title>Genome of the Chinese tree shrew.</title>
        <authorList>
            <person name="Fan Y."/>
            <person name="Huang Z.Y."/>
            <person name="Cao C.C."/>
            <person name="Chen C.S."/>
            <person name="Chen Y.X."/>
            <person name="Fan D.D."/>
            <person name="He J."/>
            <person name="Hou H.L."/>
            <person name="Hu L."/>
            <person name="Hu X.T."/>
            <person name="Jiang X.T."/>
            <person name="Lai R."/>
            <person name="Lang Y.S."/>
            <person name="Liang B."/>
            <person name="Liao S.G."/>
            <person name="Mu D."/>
            <person name="Ma Y.Y."/>
            <person name="Niu Y.Y."/>
            <person name="Sun X.Q."/>
            <person name="Xia J.Q."/>
            <person name="Xiao J."/>
            <person name="Xiong Z.Q."/>
            <person name="Xu L."/>
            <person name="Yang L."/>
            <person name="Zhang Y."/>
            <person name="Zhao W."/>
            <person name="Zhao X.D."/>
            <person name="Zheng Y.T."/>
            <person name="Zhou J.M."/>
            <person name="Zhu Y.B."/>
            <person name="Zhang G.J."/>
            <person name="Wang J."/>
            <person name="Yao Y.G."/>
        </authorList>
    </citation>
    <scope>NUCLEOTIDE SEQUENCE [LARGE SCALE GENOMIC DNA]</scope>
</reference>
<keyword evidence="9" id="KW-0325">Glycoprotein</keyword>
<feature type="signal peptide" evidence="14">
    <location>
        <begin position="1"/>
        <end position="26"/>
    </location>
</feature>
<evidence type="ECO:0000256" key="12">
    <source>
        <dbReference type="SAM" id="MobiDB-lite"/>
    </source>
</evidence>
<evidence type="ECO:0000256" key="1">
    <source>
        <dbReference type="ARBA" id="ARBA00004123"/>
    </source>
</evidence>
<dbReference type="eggNOG" id="ENOG502R8ER">
    <property type="taxonomic scope" value="Eukaryota"/>
</dbReference>
<keyword evidence="11" id="KW-0539">Nucleus</keyword>
<evidence type="ECO:0000256" key="6">
    <source>
        <dbReference type="ARBA" id="ARBA00022763"/>
    </source>
</evidence>
<keyword evidence="17" id="KW-1185">Reference proteome</keyword>
<dbReference type="GO" id="GO:0005634">
    <property type="term" value="C:nucleus"/>
    <property type="evidence" value="ECO:0007669"/>
    <property type="project" value="UniProtKB-SubCell"/>
</dbReference>
<dbReference type="GO" id="GO:0000139">
    <property type="term" value="C:Golgi membrane"/>
    <property type="evidence" value="ECO:0007669"/>
    <property type="project" value="UniProtKB-SubCell"/>
</dbReference>
<dbReference type="GO" id="GO:0003677">
    <property type="term" value="F:DNA binding"/>
    <property type="evidence" value="ECO:0007669"/>
    <property type="project" value="InterPro"/>
</dbReference>
<keyword evidence="16" id="KW-0378">Hydrolase</keyword>
<evidence type="ECO:0000256" key="11">
    <source>
        <dbReference type="ARBA" id="ARBA00023242"/>
    </source>
</evidence>
<dbReference type="Pfam" id="PF02485">
    <property type="entry name" value="Branch"/>
    <property type="match status" value="1"/>
</dbReference>
<evidence type="ECO:0000256" key="2">
    <source>
        <dbReference type="ARBA" id="ARBA00004323"/>
    </source>
</evidence>
<organism evidence="16 17">
    <name type="scientific">Tupaia chinensis</name>
    <name type="common">Chinese tree shrew</name>
    <name type="synonym">Tupaia belangeri chinensis</name>
    <dbReference type="NCBI Taxonomy" id="246437"/>
    <lineage>
        <taxon>Eukaryota</taxon>
        <taxon>Metazoa</taxon>
        <taxon>Chordata</taxon>
        <taxon>Craniata</taxon>
        <taxon>Vertebrata</taxon>
        <taxon>Euteleostomi</taxon>
        <taxon>Mammalia</taxon>
        <taxon>Eutheria</taxon>
        <taxon>Euarchontoglires</taxon>
        <taxon>Scandentia</taxon>
        <taxon>Tupaiidae</taxon>
        <taxon>Tupaia</taxon>
    </lineage>
</organism>
<evidence type="ECO:0000256" key="5">
    <source>
        <dbReference type="ARBA" id="ARBA00022679"/>
    </source>
</evidence>
<evidence type="ECO:0000256" key="10">
    <source>
        <dbReference type="ARBA" id="ARBA00023204"/>
    </source>
</evidence>
<evidence type="ECO:0000313" key="17">
    <source>
        <dbReference type="Proteomes" id="UP000011518"/>
    </source>
</evidence>
<reference evidence="17" key="1">
    <citation type="submission" date="2012-07" db="EMBL/GenBank/DDBJ databases">
        <title>Genome of the Chinese tree shrew, a rising model animal genetically related to primates.</title>
        <authorList>
            <person name="Zhang G."/>
            <person name="Fan Y."/>
            <person name="Yao Y."/>
            <person name="Huang Z."/>
        </authorList>
    </citation>
    <scope>NUCLEOTIDE SEQUENCE [LARGE SCALE GENOMIC DNA]</scope>
</reference>
<dbReference type="InterPro" id="IPR043086">
    <property type="entry name" value="EME1_nucdom_sub1"/>
</dbReference>
<dbReference type="PANTHER" id="PTHR21077:SF7">
    <property type="entry name" value="CROSSOVER JUNCTION ENDONUCLEASE EME1"/>
    <property type="match status" value="1"/>
</dbReference>
<evidence type="ECO:0000313" key="16">
    <source>
        <dbReference type="EMBL" id="ELV11757.1"/>
    </source>
</evidence>
<keyword evidence="7 13" id="KW-0472">Membrane</keyword>
<dbReference type="Gene3D" id="3.40.1620.30">
    <property type="entry name" value="ERCC4, Mus81-Eme1 complex, nuclease domain, subdomain 1"/>
    <property type="match status" value="1"/>
</dbReference>
<dbReference type="InterPro" id="IPR006166">
    <property type="entry name" value="ERCC4_domain"/>
</dbReference>
<feature type="transmembrane region" description="Helical" evidence="13">
    <location>
        <begin position="66"/>
        <end position="84"/>
    </location>
</feature>
<evidence type="ECO:0000259" key="15">
    <source>
        <dbReference type="Pfam" id="PF02732"/>
    </source>
</evidence>
<comment type="similarity">
    <text evidence="3">Belongs to the EME1/MMS4 family.</text>
</comment>
<feature type="region of interest" description="Disordered" evidence="12">
    <location>
        <begin position="372"/>
        <end position="398"/>
    </location>
</feature>
<sequence>MSYSWVLSLAPSLLLSLLAGLQQVRAWEVSLLSRSALPCGTCPKGFKCCREGCCQENEFFSGPFRIFIIILLVIIPLLCICGLAKRFCRNCTEPEQNLMMEHQAPPEVAPTAPPERVMAPTFEPPPPYSERSNYLHREVVELAQRYDNVRVTPWRMVTIWGGASLLRMYLRSMRDLLEVPGWAWDFFINLSATDYPTRTKHDPKVQGRGTQRHRQQGQACQKGSILGQQEKQKAAVVNRLKAQRPDECLKRITVVLDPVLLQMEGGGQLLGALQSMECRCVIESQAVPCSITWRRTGTLEDEEDWVEEPSVLVLLLAEVLLSMISSLKQGSLDSAEKGKGTLRGFVTDIIAKTAGRALSLVIVDQEKYFSAQNPPTRRQGAANKQAKKQQKQPEINTGPVVSRVDVEEALVDLQLHTEARAQIVQTWKELADFACSFTKAVAEAPFK</sequence>
<keyword evidence="13" id="KW-0812">Transmembrane</keyword>
<dbReference type="AlphaFoldDB" id="L8Y662"/>
<dbReference type="FunFam" id="4.10.800.30:FF:000002">
    <property type="entry name" value="Essential meiotic structure-specific endonuclease 1"/>
    <property type="match status" value="1"/>
</dbReference>
<evidence type="ECO:0000256" key="9">
    <source>
        <dbReference type="ARBA" id="ARBA00023180"/>
    </source>
</evidence>
<dbReference type="GO" id="GO:0008821">
    <property type="term" value="F:crossover junction DNA endonuclease activity"/>
    <property type="evidence" value="ECO:0007669"/>
    <property type="project" value="TreeGrafter"/>
</dbReference>
<keyword evidence="13" id="KW-1133">Transmembrane helix</keyword>
<proteinExistence type="inferred from homology"/>
<evidence type="ECO:0000256" key="13">
    <source>
        <dbReference type="SAM" id="Phobius"/>
    </source>
</evidence>
<evidence type="ECO:0000256" key="4">
    <source>
        <dbReference type="ARBA" id="ARBA00022676"/>
    </source>
</evidence>
<keyword evidence="8" id="KW-0233">DNA recombination</keyword>
<keyword evidence="6" id="KW-0227">DNA damage</keyword>
<dbReference type="Gene3D" id="4.10.800.30">
    <property type="entry name" value="ERCC4, Mus81-Eme1 complex, nuclease domain, subdomain 2"/>
    <property type="match status" value="1"/>
</dbReference>
<evidence type="ECO:0000256" key="3">
    <source>
        <dbReference type="ARBA" id="ARBA00005313"/>
    </source>
</evidence>
<dbReference type="InterPro" id="IPR003406">
    <property type="entry name" value="Glyco_trans_14"/>
</dbReference>